<dbReference type="GO" id="GO:0004337">
    <property type="term" value="F:(2E,6E)-farnesyl diphosphate synthase activity"/>
    <property type="evidence" value="ECO:0007669"/>
    <property type="project" value="UniProtKB-EC"/>
</dbReference>
<dbReference type="InterPro" id="IPR000092">
    <property type="entry name" value="Polyprenyl_synt"/>
</dbReference>
<dbReference type="EC" id="2.5.1.1" evidence="8"/>
<organism evidence="8 9">
    <name type="scientific">Marinobacter excellens LAMA 842</name>
    <dbReference type="NCBI Taxonomy" id="1306954"/>
    <lineage>
        <taxon>Bacteria</taxon>
        <taxon>Pseudomonadati</taxon>
        <taxon>Pseudomonadota</taxon>
        <taxon>Gammaproteobacteria</taxon>
        <taxon>Pseudomonadales</taxon>
        <taxon>Marinobacteraceae</taxon>
        <taxon>Marinobacter</taxon>
    </lineage>
</organism>
<dbReference type="EC" id="2.5.1.10" evidence="8"/>
<protein>
    <submittedName>
        <fullName evidence="8">Octaprenyl-diphosphate synthase</fullName>
        <ecNumber evidence="8">2.5.1.-</ecNumber>
        <ecNumber evidence="8">2.5.1.1</ecNumber>
        <ecNumber evidence="8">2.5.1.10</ecNumber>
        <ecNumber evidence="8">2.5.1.29</ecNumber>
    </submittedName>
</protein>
<dbReference type="GO" id="GO:0016114">
    <property type="term" value="P:terpenoid biosynthetic process"/>
    <property type="evidence" value="ECO:0007669"/>
    <property type="project" value="UniProtKB-ARBA"/>
</dbReference>
<keyword evidence="9" id="KW-1185">Reference proteome</keyword>
<dbReference type="EC" id="2.5.1.-" evidence="8"/>
<evidence type="ECO:0000313" key="9">
    <source>
        <dbReference type="Proteomes" id="UP000070282"/>
    </source>
</evidence>
<dbReference type="NCBIfam" id="NF045485">
    <property type="entry name" value="FPPsyn"/>
    <property type="match status" value="1"/>
</dbReference>
<dbReference type="InterPro" id="IPR053378">
    <property type="entry name" value="Prenyl_diphosphate_synthase"/>
</dbReference>
<dbReference type="EMBL" id="LOCO01000019">
    <property type="protein sequence ID" value="KXO07931.1"/>
    <property type="molecule type" value="Genomic_DNA"/>
</dbReference>
<dbReference type="Pfam" id="PF00348">
    <property type="entry name" value="polyprenyl_synt"/>
    <property type="match status" value="1"/>
</dbReference>
<proteinExistence type="inferred from homology"/>
<dbReference type="GO" id="GO:0004311">
    <property type="term" value="F:geranylgeranyl diphosphate synthase activity"/>
    <property type="evidence" value="ECO:0007669"/>
    <property type="project" value="UniProtKB-EC"/>
</dbReference>
<keyword evidence="5" id="KW-0460">Magnesium</keyword>
<dbReference type="PANTHER" id="PTHR43281:SF1">
    <property type="entry name" value="FARNESYL DIPHOSPHATE SYNTHASE"/>
    <property type="match status" value="1"/>
</dbReference>
<keyword evidence="3 7" id="KW-0808">Transferase</keyword>
<dbReference type="NCBIfam" id="NF007877">
    <property type="entry name" value="PRK10581.1"/>
    <property type="match status" value="1"/>
</dbReference>
<sequence length="298" mass="31811">MSERLSLALEFLEQSRQQIDQALERSIRDGAASPRLDEAMRYSVLGGGKRVRPALCLAAARAIGADPLAALAPACALELVHAYSLVHDDLPAMDDDDLRRGRPTVHIAFDEASAILAGDALQTLAFALLAEAPELSDQQRIAMIRELATASGHQGMVGGQAIDLESVGRQLTIEQLESMHRHKTGALIEASVRLGALTSGSVTDQQLAALSDFASALGLAFQVQDDLLDIEGDTEIIGKRQGSDAAREKPTYPALLGVSGAREHLEKLLDQAQSALDSFGEEAEVLRAMADYVVARSH</sequence>
<dbReference type="PROSITE" id="PS00444">
    <property type="entry name" value="POLYPRENYL_SYNTHASE_2"/>
    <property type="match status" value="1"/>
</dbReference>
<evidence type="ECO:0000313" key="8">
    <source>
        <dbReference type="EMBL" id="KXO07931.1"/>
    </source>
</evidence>
<dbReference type="AlphaFoldDB" id="A0A137S671"/>
<dbReference type="GO" id="GO:0046872">
    <property type="term" value="F:metal ion binding"/>
    <property type="evidence" value="ECO:0007669"/>
    <property type="project" value="UniProtKB-KW"/>
</dbReference>
<dbReference type="RefSeq" id="WP_061333022.1">
    <property type="nucleotide sequence ID" value="NZ_LOCO01000019.1"/>
</dbReference>
<keyword evidence="4" id="KW-0479">Metal-binding</keyword>
<dbReference type="PATRIC" id="fig|1306954.6.peg.1361"/>
<comment type="caution">
    <text evidence="8">The sequence shown here is derived from an EMBL/GenBank/DDBJ whole genome shotgun (WGS) entry which is preliminary data.</text>
</comment>
<gene>
    <name evidence="8" type="ORF">J122_3084</name>
</gene>
<evidence type="ECO:0000256" key="2">
    <source>
        <dbReference type="ARBA" id="ARBA00006706"/>
    </source>
</evidence>
<dbReference type="GO" id="GO:0004161">
    <property type="term" value="F:dimethylallyltranstransferase activity"/>
    <property type="evidence" value="ECO:0007669"/>
    <property type="project" value="UniProtKB-EC"/>
</dbReference>
<keyword evidence="6" id="KW-0414">Isoprene biosynthesis</keyword>
<dbReference type="Proteomes" id="UP000070282">
    <property type="component" value="Unassembled WGS sequence"/>
</dbReference>
<dbReference type="Gene3D" id="1.10.600.10">
    <property type="entry name" value="Farnesyl Diphosphate Synthase"/>
    <property type="match status" value="1"/>
</dbReference>
<evidence type="ECO:0000256" key="3">
    <source>
        <dbReference type="ARBA" id="ARBA00022679"/>
    </source>
</evidence>
<dbReference type="SUPFAM" id="SSF48576">
    <property type="entry name" value="Terpenoid synthases"/>
    <property type="match status" value="1"/>
</dbReference>
<comment type="cofactor">
    <cofactor evidence="1">
        <name>Mg(2+)</name>
        <dbReference type="ChEBI" id="CHEBI:18420"/>
    </cofactor>
</comment>
<evidence type="ECO:0000256" key="1">
    <source>
        <dbReference type="ARBA" id="ARBA00001946"/>
    </source>
</evidence>
<dbReference type="PROSITE" id="PS00723">
    <property type="entry name" value="POLYPRENYL_SYNTHASE_1"/>
    <property type="match status" value="1"/>
</dbReference>
<dbReference type="SFLD" id="SFLDS00005">
    <property type="entry name" value="Isoprenoid_Synthase_Type_I"/>
    <property type="match status" value="1"/>
</dbReference>
<dbReference type="EC" id="2.5.1.29" evidence="8"/>
<dbReference type="CDD" id="cd00685">
    <property type="entry name" value="Trans_IPPS_HT"/>
    <property type="match status" value="1"/>
</dbReference>
<evidence type="ECO:0000256" key="4">
    <source>
        <dbReference type="ARBA" id="ARBA00022723"/>
    </source>
</evidence>
<name>A0A137S671_9GAMM</name>
<accession>A0A137S671</accession>
<evidence type="ECO:0000256" key="5">
    <source>
        <dbReference type="ARBA" id="ARBA00022842"/>
    </source>
</evidence>
<dbReference type="GO" id="GO:0005737">
    <property type="term" value="C:cytoplasm"/>
    <property type="evidence" value="ECO:0007669"/>
    <property type="project" value="UniProtKB-ARBA"/>
</dbReference>
<dbReference type="InterPro" id="IPR033749">
    <property type="entry name" value="Polyprenyl_synt_CS"/>
</dbReference>
<dbReference type="GO" id="GO:0008654">
    <property type="term" value="P:phospholipid biosynthetic process"/>
    <property type="evidence" value="ECO:0007669"/>
    <property type="project" value="UniProtKB-ARBA"/>
</dbReference>
<evidence type="ECO:0000256" key="7">
    <source>
        <dbReference type="RuleBase" id="RU004466"/>
    </source>
</evidence>
<dbReference type="FunFam" id="1.10.600.10:FF:000001">
    <property type="entry name" value="Geranylgeranyl diphosphate synthase"/>
    <property type="match status" value="1"/>
</dbReference>
<dbReference type="PANTHER" id="PTHR43281">
    <property type="entry name" value="FARNESYL DIPHOSPHATE SYNTHASE"/>
    <property type="match status" value="1"/>
</dbReference>
<dbReference type="InterPro" id="IPR008949">
    <property type="entry name" value="Isoprenoid_synthase_dom_sf"/>
</dbReference>
<comment type="similarity">
    <text evidence="2 7">Belongs to the FPP/GGPP synthase family.</text>
</comment>
<dbReference type="SFLD" id="SFLDG01017">
    <property type="entry name" value="Polyprenyl_Transferase_Like"/>
    <property type="match status" value="1"/>
</dbReference>
<evidence type="ECO:0000256" key="6">
    <source>
        <dbReference type="ARBA" id="ARBA00023229"/>
    </source>
</evidence>
<reference evidence="9" key="1">
    <citation type="submission" date="2015-12" db="EMBL/GenBank/DDBJ databases">
        <authorList>
            <person name="Lima A."/>
            <person name="Farahani Zayas N."/>
            <person name="Castro Da Silva M.A."/>
            <person name="Cabral A."/>
            <person name="Pessatti M.L."/>
        </authorList>
    </citation>
    <scope>NUCLEOTIDE SEQUENCE [LARGE SCALE GENOMIC DNA]</scope>
    <source>
        <strain evidence="9">LAMA 842</strain>
    </source>
</reference>